<dbReference type="InterPro" id="IPR041662">
    <property type="entry name" value="SusD-like_2"/>
</dbReference>
<evidence type="ECO:0000313" key="2">
    <source>
        <dbReference type="EMBL" id="ASU32541.1"/>
    </source>
</evidence>
<feature type="chain" id="PRO_5012103943" description="Starch-binding associating with outer membrane" evidence="1">
    <location>
        <begin position="22"/>
        <end position="489"/>
    </location>
</feature>
<evidence type="ECO:0000313" key="3">
    <source>
        <dbReference type="Proteomes" id="UP000215002"/>
    </source>
</evidence>
<dbReference type="KEGG" id="muc:MuYL_0638"/>
<dbReference type="RefSeq" id="WP_094569116.1">
    <property type="nucleotide sequence ID" value="NZ_CP022743.1"/>
</dbReference>
<dbReference type="Proteomes" id="UP000215002">
    <property type="component" value="Chromosome"/>
</dbReference>
<dbReference type="AlphaFoldDB" id="A0A223NSQ2"/>
<gene>
    <name evidence="2" type="ORF">MuYL_0638</name>
</gene>
<reference evidence="2 3" key="1">
    <citation type="submission" date="2017-08" db="EMBL/GenBank/DDBJ databases">
        <title>Complete genome sequence of Mucilaginibacter sp. strain BJC16-A31.</title>
        <authorList>
            <consortium name="Henan University of Science and Technology"/>
            <person name="You X."/>
        </authorList>
    </citation>
    <scope>NUCLEOTIDE SEQUENCE [LARGE SCALE GENOMIC DNA]</scope>
    <source>
        <strain evidence="2 3">BJC16-A31</strain>
    </source>
</reference>
<dbReference type="SUPFAM" id="SSF48452">
    <property type="entry name" value="TPR-like"/>
    <property type="match status" value="1"/>
</dbReference>
<keyword evidence="1" id="KW-0732">Signal</keyword>
<feature type="signal peptide" evidence="1">
    <location>
        <begin position="1"/>
        <end position="21"/>
    </location>
</feature>
<dbReference type="PROSITE" id="PS51257">
    <property type="entry name" value="PROKAR_LIPOPROTEIN"/>
    <property type="match status" value="1"/>
</dbReference>
<name>A0A223NSQ2_9SPHI</name>
<dbReference type="Pfam" id="PF12771">
    <property type="entry name" value="SusD-like_2"/>
    <property type="match status" value="1"/>
</dbReference>
<proteinExistence type="predicted"/>
<dbReference type="InterPro" id="IPR011990">
    <property type="entry name" value="TPR-like_helical_dom_sf"/>
</dbReference>
<dbReference type="EMBL" id="CP022743">
    <property type="protein sequence ID" value="ASU32541.1"/>
    <property type="molecule type" value="Genomic_DNA"/>
</dbReference>
<sequence>MKKIYICTLSALLLWGASSCKKPNDFGTTNQDPTAVTTPIVSALLANVEAGLPGYASTGSMAGGAYAQYFSETQYPGTSLYTAPVNGFTGNYNGSLYDLQNVINLNQSKNSVAVAQIMQQYIYWVLTDEFGDIPYSQALQGLKAITPAYDKQEDIYKGIVTKIAAAVASMDGGTVPGDLFYGGDAAAWKRAGNSLIMLVSMQASKKVPGAGDFYATAFKAAMAGGYITTNAQNFAVTYPGGSYKSPWWGLYNGRTDWAESKTLTDYTAATNDGRQLVFGGSFSDPNLTTGGTVTSSDGVPYGVDRTTANNYISANSDWALIMRADKRKDASAVNVITAAETTLAVAEAINIGWVTGDLVATYQSGVKLSFEQWGVDAPTNTYLTSANVAVSATPGVANEKNIAVQQWVSSYPDGHMGWNIWRKTGYPVLTPAVAASNSSKKIVRRYIYASSEQTTNGVSVNAAIAREVPTAGTDSQDNAVWWDVIGQSK</sequence>
<accession>A0A223NSQ2</accession>
<dbReference type="Gene3D" id="1.25.40.390">
    <property type="match status" value="1"/>
</dbReference>
<evidence type="ECO:0000256" key="1">
    <source>
        <dbReference type="SAM" id="SignalP"/>
    </source>
</evidence>
<organism evidence="2 3">
    <name type="scientific">Mucilaginibacter xinganensis</name>
    <dbReference type="NCBI Taxonomy" id="1234841"/>
    <lineage>
        <taxon>Bacteria</taxon>
        <taxon>Pseudomonadati</taxon>
        <taxon>Bacteroidota</taxon>
        <taxon>Sphingobacteriia</taxon>
        <taxon>Sphingobacteriales</taxon>
        <taxon>Sphingobacteriaceae</taxon>
        <taxon>Mucilaginibacter</taxon>
    </lineage>
</organism>
<protein>
    <recommendedName>
        <fullName evidence="4">Starch-binding associating with outer membrane</fullName>
    </recommendedName>
</protein>
<keyword evidence="3" id="KW-1185">Reference proteome</keyword>
<evidence type="ECO:0008006" key="4">
    <source>
        <dbReference type="Google" id="ProtNLM"/>
    </source>
</evidence>
<dbReference type="OrthoDB" id="9766256at2"/>